<dbReference type="EMBL" id="JRPN01000015">
    <property type="protein sequence ID" value="KGT78254.1"/>
    <property type="molecule type" value="Genomic_DNA"/>
</dbReference>
<organism evidence="1 2">
    <name type="scientific">Bradyrhizobium japonicum</name>
    <dbReference type="NCBI Taxonomy" id="375"/>
    <lineage>
        <taxon>Bacteria</taxon>
        <taxon>Pseudomonadati</taxon>
        <taxon>Pseudomonadota</taxon>
        <taxon>Alphaproteobacteria</taxon>
        <taxon>Hyphomicrobiales</taxon>
        <taxon>Nitrobacteraceae</taxon>
        <taxon>Bradyrhizobium</taxon>
    </lineage>
</organism>
<evidence type="ECO:0000313" key="2">
    <source>
        <dbReference type="Proteomes" id="UP000030377"/>
    </source>
</evidence>
<accession>A0A0A3XY54</accession>
<sequence length="61" mass="6738">MISRGREVADLCIRRADNQPGAVTIPQSELLLHGDHASLTICGFIRLCDWSMIDIISSGKR</sequence>
<gene>
    <name evidence="1" type="ORF">MA20_19260</name>
</gene>
<dbReference type="Proteomes" id="UP000030377">
    <property type="component" value="Unassembled WGS sequence"/>
</dbReference>
<protein>
    <submittedName>
        <fullName evidence="1">Uncharacterized protein</fullName>
    </submittedName>
</protein>
<dbReference type="AlphaFoldDB" id="A0A0A3XY54"/>
<proteinExistence type="predicted"/>
<reference evidence="1 2" key="1">
    <citation type="submission" date="2014-09" db="EMBL/GenBank/DDBJ databases">
        <title>Draft genome of Bradyrhizobium japonicum Is-34.</title>
        <authorList>
            <person name="Tsurumaru H."/>
            <person name="Yamakawa T."/>
            <person name="Hashimoto S."/>
            <person name="Okizaki K."/>
            <person name="Kanesaki Y."/>
            <person name="Yoshikawa H."/>
            <person name="Yajima S."/>
        </authorList>
    </citation>
    <scope>NUCLEOTIDE SEQUENCE [LARGE SCALE GENOMIC DNA]</scope>
    <source>
        <strain evidence="1 2">Is-34</strain>
    </source>
</reference>
<name>A0A0A3XY54_BRAJP</name>
<comment type="caution">
    <text evidence="1">The sequence shown here is derived from an EMBL/GenBank/DDBJ whole genome shotgun (WGS) entry which is preliminary data.</text>
</comment>
<evidence type="ECO:0000313" key="1">
    <source>
        <dbReference type="EMBL" id="KGT78254.1"/>
    </source>
</evidence>